<dbReference type="EMBL" id="LR798273">
    <property type="protein sequence ID" value="CAB5219196.1"/>
    <property type="molecule type" value="Genomic_DNA"/>
</dbReference>
<dbReference type="EMBL" id="LR797820">
    <property type="protein sequence ID" value="CAB4241092.1"/>
    <property type="molecule type" value="Genomic_DNA"/>
</dbReference>
<accession>A0A6J7WMW1</accession>
<name>A0A6J7WMW1_9CAUD</name>
<sequence length="113" mass="12421">MSRLLFAAARGARIDIQGKDGNWYKASAAPIENKAGVQFRIHPEDEALQYGPVSTALRHDALNFNARAMATSVEGGTWWWDAEACAWIMDCDGAEHLMFIKLILAEALADEGL</sequence>
<proteinExistence type="predicted"/>
<evidence type="ECO:0000313" key="1">
    <source>
        <dbReference type="EMBL" id="CAB4241092.1"/>
    </source>
</evidence>
<reference evidence="2" key="1">
    <citation type="submission" date="2020-05" db="EMBL/GenBank/DDBJ databases">
        <authorList>
            <person name="Chiriac C."/>
            <person name="Salcher M."/>
            <person name="Ghai R."/>
            <person name="Kavagutti S V."/>
        </authorList>
    </citation>
    <scope>NUCLEOTIDE SEQUENCE</scope>
</reference>
<evidence type="ECO:0000313" key="2">
    <source>
        <dbReference type="EMBL" id="CAB5219196.1"/>
    </source>
</evidence>
<organism evidence="2">
    <name type="scientific">uncultured Caudovirales phage</name>
    <dbReference type="NCBI Taxonomy" id="2100421"/>
    <lineage>
        <taxon>Viruses</taxon>
        <taxon>Duplodnaviria</taxon>
        <taxon>Heunggongvirae</taxon>
        <taxon>Uroviricota</taxon>
        <taxon>Caudoviricetes</taxon>
        <taxon>Peduoviridae</taxon>
        <taxon>Maltschvirus</taxon>
        <taxon>Maltschvirus maltsch</taxon>
    </lineage>
</organism>
<protein>
    <submittedName>
        <fullName evidence="2">Uncharacterized protein</fullName>
    </submittedName>
</protein>
<gene>
    <name evidence="2" type="ORF">UFOVP228_38</name>
    <name evidence="1" type="ORF">UFOVP47_64</name>
</gene>